<keyword evidence="1" id="KW-0472">Membrane</keyword>
<name>A0A2A5J3Q8_RHOSG</name>
<reference evidence="2 3" key="1">
    <citation type="submission" date="2017-07" db="EMBL/GenBank/DDBJ databases">
        <title>Draft sequence of Rhodococcus enclensis 23b-28.</title>
        <authorList>
            <person name="Besaury L."/>
            <person name="Sancelme M."/>
            <person name="Amato P."/>
            <person name="Lallement A."/>
            <person name="Delort A.-M."/>
        </authorList>
    </citation>
    <scope>NUCLEOTIDE SEQUENCE [LARGE SCALE GENOMIC DNA]</scope>
    <source>
        <strain evidence="2 3">23b-28</strain>
    </source>
</reference>
<evidence type="ECO:0000256" key="1">
    <source>
        <dbReference type="SAM" id="Phobius"/>
    </source>
</evidence>
<evidence type="ECO:0000313" key="3">
    <source>
        <dbReference type="Proteomes" id="UP000230886"/>
    </source>
</evidence>
<dbReference type="EMBL" id="NOVD01000048">
    <property type="protein sequence ID" value="PCK23621.1"/>
    <property type="molecule type" value="Genomic_DNA"/>
</dbReference>
<sequence length="208" mass="22883">MIAKSETHRIREVRKFMGKTIGADSDRESGSSSNAQARLLAAVLALAALAAVPGVVVAIVFAVLAFEIRRVRVKMWTIWAAVTAIIGIAAAGFSLTTWLYWSTSFTTRIWLHTPAANLPPDSSGLLGWSRANADMSILHVIWTQLWFGVPVGFALAAVLIVLFRSRPRALRGRIEGAEHSNMRPVGILDRRRRDIERNKVASGHYLRG</sequence>
<dbReference type="Proteomes" id="UP000230886">
    <property type="component" value="Unassembled WGS sequence"/>
</dbReference>
<feature type="transmembrane region" description="Helical" evidence="1">
    <location>
        <begin position="39"/>
        <end position="66"/>
    </location>
</feature>
<keyword evidence="1" id="KW-1133">Transmembrane helix</keyword>
<organism evidence="2 3">
    <name type="scientific">Rhodococcus qingshengii</name>
    <dbReference type="NCBI Taxonomy" id="334542"/>
    <lineage>
        <taxon>Bacteria</taxon>
        <taxon>Bacillati</taxon>
        <taxon>Actinomycetota</taxon>
        <taxon>Actinomycetes</taxon>
        <taxon>Mycobacteriales</taxon>
        <taxon>Nocardiaceae</taxon>
        <taxon>Rhodococcus</taxon>
        <taxon>Rhodococcus erythropolis group</taxon>
    </lineage>
</organism>
<dbReference type="AlphaFoldDB" id="A0A2A5J3Q8"/>
<protein>
    <submittedName>
        <fullName evidence="2">Uncharacterized protein</fullName>
    </submittedName>
</protein>
<keyword evidence="1" id="KW-0812">Transmembrane</keyword>
<proteinExistence type="predicted"/>
<evidence type="ECO:0000313" key="2">
    <source>
        <dbReference type="EMBL" id="PCK23621.1"/>
    </source>
</evidence>
<feature type="transmembrane region" description="Helical" evidence="1">
    <location>
        <begin position="145"/>
        <end position="163"/>
    </location>
</feature>
<gene>
    <name evidence="2" type="ORF">CHR55_29690</name>
</gene>
<accession>A0A2A5J3Q8</accession>
<feature type="transmembrane region" description="Helical" evidence="1">
    <location>
        <begin position="78"/>
        <end position="101"/>
    </location>
</feature>
<comment type="caution">
    <text evidence="2">The sequence shown here is derived from an EMBL/GenBank/DDBJ whole genome shotgun (WGS) entry which is preliminary data.</text>
</comment>